<evidence type="ECO:0000313" key="3">
    <source>
        <dbReference type="Proteomes" id="UP000680714"/>
    </source>
</evidence>
<protein>
    <submittedName>
        <fullName evidence="2">Uncharacterized protein</fullName>
    </submittedName>
</protein>
<evidence type="ECO:0000313" key="2">
    <source>
        <dbReference type="EMBL" id="MBR9970825.1"/>
    </source>
</evidence>
<name>A0ABS5I8Q1_9PROT</name>
<comment type="caution">
    <text evidence="2">The sequence shown here is derived from an EMBL/GenBank/DDBJ whole genome shotgun (WGS) entry which is preliminary data.</text>
</comment>
<organism evidence="2 3">
    <name type="scientific">Magnetospirillum sulfuroxidans</name>
    <dbReference type="NCBI Taxonomy" id="611300"/>
    <lineage>
        <taxon>Bacteria</taxon>
        <taxon>Pseudomonadati</taxon>
        <taxon>Pseudomonadota</taxon>
        <taxon>Alphaproteobacteria</taxon>
        <taxon>Rhodospirillales</taxon>
        <taxon>Rhodospirillaceae</taxon>
        <taxon>Magnetospirillum</taxon>
    </lineage>
</organism>
<dbReference type="RefSeq" id="WP_211546280.1">
    <property type="nucleotide sequence ID" value="NZ_JAGTUF010000001.1"/>
</dbReference>
<sequence>MAAVNAAASALPPAGGGAPVSGANAGTSRRVGLPRATLAGGGTELSAPGHFSSVEDWLAAHGSATTEPDWGDLQDEWRTLRDHGYTLARRGNGTLILNGHRTEAALVRDLADRLRAGKCRWQGNGRAA</sequence>
<gene>
    <name evidence="2" type="ORF">KEC16_03750</name>
</gene>
<feature type="compositionally biased region" description="Low complexity" evidence="1">
    <location>
        <begin position="1"/>
        <end position="13"/>
    </location>
</feature>
<evidence type="ECO:0000256" key="1">
    <source>
        <dbReference type="SAM" id="MobiDB-lite"/>
    </source>
</evidence>
<keyword evidence="3" id="KW-1185">Reference proteome</keyword>
<dbReference type="EMBL" id="JAGTUF010000001">
    <property type="protein sequence ID" value="MBR9970825.1"/>
    <property type="molecule type" value="Genomic_DNA"/>
</dbReference>
<dbReference type="Proteomes" id="UP000680714">
    <property type="component" value="Unassembled WGS sequence"/>
</dbReference>
<reference evidence="2 3" key="1">
    <citation type="submission" date="2021-04" db="EMBL/GenBank/DDBJ databases">
        <title>Magnetospirillum sulfuroxidans sp. nov., a facultative chemolithoautotrophic sulfur-oxidizing alphaproteobacterium isolated from freshwater sediment and proposals for Paramagetospirillum gen. nov., and Magnetospirillaceae fam. nov.</title>
        <authorList>
            <person name="Koziaeva V."/>
            <person name="Geelhoed J.S."/>
            <person name="Sorokin D.Y."/>
            <person name="Grouzdev D.S."/>
        </authorList>
    </citation>
    <scope>NUCLEOTIDE SEQUENCE [LARGE SCALE GENOMIC DNA]</scope>
    <source>
        <strain evidence="2 3">J10</strain>
    </source>
</reference>
<proteinExistence type="predicted"/>
<feature type="region of interest" description="Disordered" evidence="1">
    <location>
        <begin position="1"/>
        <end position="28"/>
    </location>
</feature>
<accession>A0ABS5I8Q1</accession>